<dbReference type="GO" id="GO:0003677">
    <property type="term" value="F:DNA binding"/>
    <property type="evidence" value="ECO:0007669"/>
    <property type="project" value="InterPro"/>
</dbReference>
<dbReference type="Gene3D" id="1.25.40.10">
    <property type="entry name" value="Tetratricopeptide repeat domain"/>
    <property type="match status" value="2"/>
</dbReference>
<feature type="repeat" description="TPR" evidence="3">
    <location>
        <begin position="622"/>
        <end position="655"/>
    </location>
</feature>
<evidence type="ECO:0000256" key="3">
    <source>
        <dbReference type="PROSITE-ProRule" id="PRU00339"/>
    </source>
</evidence>
<dbReference type="GO" id="GO:0005524">
    <property type="term" value="F:ATP binding"/>
    <property type="evidence" value="ECO:0007669"/>
    <property type="project" value="UniProtKB-KW"/>
</dbReference>
<evidence type="ECO:0000313" key="5">
    <source>
        <dbReference type="EMBL" id="KDM90377.1"/>
    </source>
</evidence>
<proteinExistence type="predicted"/>
<dbReference type="OrthoDB" id="51325at2"/>
<dbReference type="PANTHER" id="PTHR16305">
    <property type="entry name" value="TESTICULAR SOLUBLE ADENYLYL CYCLASE"/>
    <property type="match status" value="1"/>
</dbReference>
<dbReference type="Proteomes" id="UP000027192">
    <property type="component" value="Unassembled WGS sequence"/>
</dbReference>
<name>A0A066RRR2_9GAMM</name>
<feature type="domain" description="HTH cro/C1-type" evidence="4">
    <location>
        <begin position="15"/>
        <end position="73"/>
    </location>
</feature>
<dbReference type="InterPro" id="IPR011990">
    <property type="entry name" value="TPR-like_helical_dom_sf"/>
</dbReference>
<dbReference type="InterPro" id="IPR041664">
    <property type="entry name" value="AAA_16"/>
</dbReference>
<comment type="caution">
    <text evidence="5">The sequence shown here is derived from an EMBL/GenBank/DDBJ whole genome shotgun (WGS) entry which is preliminary data.</text>
</comment>
<keyword evidence="1" id="KW-0547">Nucleotide-binding</keyword>
<dbReference type="InterPro" id="IPR001387">
    <property type="entry name" value="Cro/C1-type_HTH"/>
</dbReference>
<dbReference type="Gene3D" id="1.10.260.40">
    <property type="entry name" value="lambda repressor-like DNA-binding domains"/>
    <property type="match status" value="1"/>
</dbReference>
<reference evidence="5 6" key="1">
    <citation type="submission" date="2014-04" db="EMBL/GenBank/DDBJ databases">
        <title>Draft genome sequence of Photobacterium halotolerans S2753: a solonamide, ngercheumicin and holomycin producer.</title>
        <authorList>
            <person name="Machado H.R."/>
            <person name="Gram L."/>
        </authorList>
    </citation>
    <scope>NUCLEOTIDE SEQUENCE [LARGE SCALE GENOMIC DNA]</scope>
    <source>
        <strain evidence="5 6">S2753</strain>
    </source>
</reference>
<protein>
    <recommendedName>
        <fullName evidence="4">HTH cro/C1-type domain-containing protein</fullName>
    </recommendedName>
</protein>
<dbReference type="InterPro" id="IPR027417">
    <property type="entry name" value="P-loop_NTPase"/>
</dbReference>
<dbReference type="PROSITE" id="PS50005">
    <property type="entry name" value="TPR"/>
    <property type="match status" value="1"/>
</dbReference>
<dbReference type="InterPro" id="IPR019734">
    <property type="entry name" value="TPR_rpt"/>
</dbReference>
<evidence type="ECO:0000259" key="4">
    <source>
        <dbReference type="PROSITE" id="PS50943"/>
    </source>
</evidence>
<dbReference type="SUPFAM" id="SSF47413">
    <property type="entry name" value="lambda repressor-like DNA-binding domains"/>
    <property type="match status" value="1"/>
</dbReference>
<dbReference type="PROSITE" id="PS50943">
    <property type="entry name" value="HTH_CROC1"/>
    <property type="match status" value="1"/>
</dbReference>
<keyword evidence="3" id="KW-0802">TPR repeat</keyword>
<evidence type="ECO:0000256" key="2">
    <source>
        <dbReference type="ARBA" id="ARBA00022840"/>
    </source>
</evidence>
<dbReference type="GO" id="GO:0004016">
    <property type="term" value="F:adenylate cyclase activity"/>
    <property type="evidence" value="ECO:0007669"/>
    <property type="project" value="TreeGrafter"/>
</dbReference>
<keyword evidence="2" id="KW-0067">ATP-binding</keyword>
<dbReference type="EMBL" id="JMIB01000032">
    <property type="protein sequence ID" value="KDM90377.1"/>
    <property type="molecule type" value="Genomic_DNA"/>
</dbReference>
<dbReference type="SUPFAM" id="SSF52540">
    <property type="entry name" value="P-loop containing nucleoside triphosphate hydrolases"/>
    <property type="match status" value="1"/>
</dbReference>
<dbReference type="Pfam" id="PF13191">
    <property type="entry name" value="AAA_16"/>
    <property type="match status" value="1"/>
</dbReference>
<evidence type="ECO:0000313" key="6">
    <source>
        <dbReference type="Proteomes" id="UP000027192"/>
    </source>
</evidence>
<keyword evidence="6" id="KW-1185">Reference proteome</keyword>
<dbReference type="PANTHER" id="PTHR16305:SF28">
    <property type="entry name" value="GUANYLATE CYCLASE DOMAIN-CONTAINING PROTEIN"/>
    <property type="match status" value="1"/>
</dbReference>
<dbReference type="SMART" id="SM00028">
    <property type="entry name" value="TPR"/>
    <property type="match status" value="5"/>
</dbReference>
<dbReference type="SUPFAM" id="SSF48452">
    <property type="entry name" value="TPR-like"/>
    <property type="match status" value="2"/>
</dbReference>
<dbReference type="GO" id="GO:0005737">
    <property type="term" value="C:cytoplasm"/>
    <property type="evidence" value="ECO:0007669"/>
    <property type="project" value="TreeGrafter"/>
</dbReference>
<dbReference type="RefSeq" id="WP_036755031.1">
    <property type="nucleotide sequence ID" value="NZ_JAGSGC010000001.1"/>
</dbReference>
<gene>
    <name evidence="5" type="ORF">EA58_16740</name>
</gene>
<organism evidence="5 6">
    <name type="scientific">Photobacterium galatheae</name>
    <dbReference type="NCBI Taxonomy" id="1654360"/>
    <lineage>
        <taxon>Bacteria</taxon>
        <taxon>Pseudomonadati</taxon>
        <taxon>Pseudomonadota</taxon>
        <taxon>Gammaproteobacteria</taxon>
        <taxon>Vibrionales</taxon>
        <taxon>Vibrionaceae</taxon>
        <taxon>Photobacterium</taxon>
    </lineage>
</organism>
<dbReference type="AlphaFoldDB" id="A0A066RRR2"/>
<dbReference type="InterPro" id="IPR010982">
    <property type="entry name" value="Lambda_DNA-bd_dom_sf"/>
</dbReference>
<evidence type="ECO:0000256" key="1">
    <source>
        <dbReference type="ARBA" id="ARBA00022741"/>
    </source>
</evidence>
<sequence>MGPKDGRIPLNVSFLKTLRKRCGLSQEKVAEQCLEKGLYVSVSSIKRAESGMNVLYRTAMSLADFYAVPVGQLLADATPVATGTLSKLPFYDRQLLTVVLEMKALTQKAQVEALMDGTHTHCCHQDNVIALGWCVHESDEYVFERIRRLCAMLQFTFKSEIRLFVEAASVGQDGESKWMTGADATDFMVSDRMMAILSRISWGDIVACPCFVSSNCARPKGEFAPEDVRFAHWRVVSMCQVNTDYFVGRTHELERLQNGVRLFTETQTGMGYCLSGMAGIGKTRLLLKTLEYAECLGCRVTQVQLLNYGIVDTRSPLTLLVRALFECDKEDADDVIRGRISVSAIPSSHHLFLYWLMGVTLRDSEKKLLDLMEFQALQQAVEQSLTDLIQVRCDMPFRIIAVEDIHWADQVFMGVIQVLSKHARESNFLLLLTFRQQNQLAVKQAWLDEVEVIELSSLSEEESYQLAQYMAPEQDEMIQHCVELAQGHPLFLRQTLLCSRLDHEIPESLEHLVMVQLNQLDETDLSAVKSASVFGQCFDLEQLRFVIGVPDYEPDKLLELGLVKPVNHQLMFHHDLICHAIHHQLTEPELIEVNQRCAAWYESRDKQQHALHAKRARDENAFGILVDAARSYLDNFQFEKALNLIEEALDIAPETDQAFTLNFKGNCLYAMGRLEESIHALEQAVTCLCRDQEKSQYYLDLVRPYRLTDETEKALTILDLAQAFAEQTQQYVLLSEVHSMRGNMLFPSGDVAACEVEHQQALAYSQQAGSRVAIAKSFGGLGDCAYAQGKMTTAYQYLQECLSICEQEELLSIEAVNRYMLATVMIYQLRSGQALQHAQQASTLAYLTANRRAEIVSRLTSGWIFLDRQALVQAENEIETALRIAEQLKASRFIAFLLESKARLYWQKGEVAAAEHAIDQGLALVNEHQLSRFIGPWLCATKAFVSQSEAVAMAALAQGEAWLESACVGHNYLRFYQQGIQAAWRLKKPSLLRRYRKGLAAFATAEPNPWCDFYVEQADLMLALIRNEASVANLLKFNQYAETVALPGAIIPLTELNNLLSH</sequence>
<dbReference type="CDD" id="cd00093">
    <property type="entry name" value="HTH_XRE"/>
    <property type="match status" value="1"/>
</dbReference>
<dbReference type="STRING" id="1654360.EA58_16740"/>
<accession>A0A066RRR2</accession>